<comment type="caution">
    <text evidence="1">The sequence shown here is derived from an EMBL/GenBank/DDBJ whole genome shotgun (WGS) entry which is preliminary data.</text>
</comment>
<evidence type="ECO:0000313" key="1">
    <source>
        <dbReference type="EMBL" id="MDQ0226001.1"/>
    </source>
</evidence>
<dbReference type="InterPro" id="IPR012347">
    <property type="entry name" value="Ferritin-like"/>
</dbReference>
<proteinExistence type="predicted"/>
<dbReference type="EMBL" id="JAUSTZ010000003">
    <property type="protein sequence ID" value="MDQ0226001.1"/>
    <property type="molecule type" value="Genomic_DNA"/>
</dbReference>
<dbReference type="Pfam" id="PF11553">
    <property type="entry name" value="DUF3231"/>
    <property type="match status" value="2"/>
</dbReference>
<protein>
    <recommendedName>
        <fullName evidence="3">Transcriptional regulator</fullName>
    </recommendedName>
</protein>
<reference evidence="1 2" key="1">
    <citation type="submission" date="2023-07" db="EMBL/GenBank/DDBJ databases">
        <title>Genomic Encyclopedia of Type Strains, Phase IV (KMG-IV): sequencing the most valuable type-strain genomes for metagenomic binning, comparative biology and taxonomic classification.</title>
        <authorList>
            <person name="Goeker M."/>
        </authorList>
    </citation>
    <scope>NUCLEOTIDE SEQUENCE [LARGE SCALE GENOMIC DNA]</scope>
    <source>
        <strain evidence="1 2">DSM 17723</strain>
    </source>
</reference>
<organism evidence="1 2">
    <name type="scientific">Metabacillus niabensis</name>
    <dbReference type="NCBI Taxonomy" id="324854"/>
    <lineage>
        <taxon>Bacteria</taxon>
        <taxon>Bacillati</taxon>
        <taxon>Bacillota</taxon>
        <taxon>Bacilli</taxon>
        <taxon>Bacillales</taxon>
        <taxon>Bacillaceae</taxon>
        <taxon>Metabacillus</taxon>
    </lineage>
</organism>
<keyword evidence="2" id="KW-1185">Reference proteome</keyword>
<sequence length="336" mass="38080">MNDQNHKTKSSASELGLIWSQYMNDSLSSCVLKYFIKNVEDEEICDVLRYALELAEAHLEKVRYFLTQENYPIPKGFSDKDVNVNAPALFTDTYKLVYIQIMAIHGLTRYAAAVSSSLREDYINYFIDCTNETAKLYASSSNVLLQKGIVSKPPTLNNQQKVDFVTDQSFLTGFLGERRPLNAVEISGTYLNMQKTMVKMVLELGFGQVAKSKKVREYMERGRQVCQKHFDRLTTKVKKDNLHIPRTFETEVTDSTVAPFSDKLMLFHITALLSSAIGYYGEALALCQRRDLAAAYIRMITEIGLLAEDGMNLLIENGWFEQPPIATDHEGLAKSD</sequence>
<accession>A0ABT9Z171</accession>
<evidence type="ECO:0000313" key="2">
    <source>
        <dbReference type="Proteomes" id="UP001232245"/>
    </source>
</evidence>
<dbReference type="Proteomes" id="UP001232245">
    <property type="component" value="Unassembled WGS sequence"/>
</dbReference>
<dbReference type="Gene3D" id="1.20.1260.10">
    <property type="match status" value="2"/>
</dbReference>
<gene>
    <name evidence="1" type="ORF">J2S02_002345</name>
</gene>
<dbReference type="InterPro" id="IPR021617">
    <property type="entry name" value="DUF3231"/>
</dbReference>
<dbReference type="RefSeq" id="WP_174881625.1">
    <property type="nucleotide sequence ID" value="NZ_CADEPK010000386.1"/>
</dbReference>
<name>A0ABT9Z171_9BACI</name>
<evidence type="ECO:0008006" key="3">
    <source>
        <dbReference type="Google" id="ProtNLM"/>
    </source>
</evidence>